<evidence type="ECO:0000313" key="2">
    <source>
        <dbReference type="EMBL" id="AWH88221.1"/>
    </source>
</evidence>
<accession>A0A2Y9TXE2</accession>
<dbReference type="OrthoDB" id="5701642at2"/>
<reference evidence="2 3" key="1">
    <citation type="journal article" date="2019" name="Int. J. Syst. Evol. Microbiol.">
        <title>Limnobaculum parvum gen. nov., sp. nov., isolated from a freshwater lake.</title>
        <authorList>
            <person name="Baek C."/>
            <person name="Shin S.K."/>
            <person name="Yi H."/>
        </authorList>
    </citation>
    <scope>NUCLEOTIDE SEQUENCE [LARGE SCALE GENOMIC DNA]</scope>
    <source>
        <strain evidence="2 3">HYN0051</strain>
    </source>
</reference>
<gene>
    <name evidence="2" type="ORF">HYN51_06395</name>
</gene>
<name>A0A2Y9TXE2_9GAMM</name>
<keyword evidence="3" id="KW-1185">Reference proteome</keyword>
<dbReference type="KEGG" id="lpv:HYN51_06395"/>
<feature type="domain" description="YagK/YfjJ C-terminal" evidence="1">
    <location>
        <begin position="29"/>
        <end position="200"/>
    </location>
</feature>
<dbReference type="RefSeq" id="WP_108900296.1">
    <property type="nucleotide sequence ID" value="NZ_CP029185.2"/>
</dbReference>
<dbReference type="Proteomes" id="UP000244908">
    <property type="component" value="Chromosome"/>
</dbReference>
<evidence type="ECO:0000313" key="3">
    <source>
        <dbReference type="Proteomes" id="UP000244908"/>
    </source>
</evidence>
<sequence length="202" mass="23310">MNAEDIIRTYGPLNSDYLNKIIDVIQSALNEHPRILALRFDLRLPDNVLARIDSAVISRFFDSLKAKLKADSNKKRLAGKRVHSCTPRYVWVREFNQPEEKKHYHVLLLLNKDAYAFLGDYRKLKGNLAALITQAWLSALGVNDERYQSLAYFPENPCYYLDEKTLNADGVYAKLMTRVSYLAKERSKVSVEGERNFGYSLK</sequence>
<organism evidence="2 3">
    <name type="scientific">Limnobaculum parvum</name>
    <dbReference type="NCBI Taxonomy" id="2172103"/>
    <lineage>
        <taxon>Bacteria</taxon>
        <taxon>Pseudomonadati</taxon>
        <taxon>Pseudomonadota</taxon>
        <taxon>Gammaproteobacteria</taxon>
        <taxon>Enterobacterales</taxon>
        <taxon>Budviciaceae</taxon>
        <taxon>Limnobaculum</taxon>
    </lineage>
</organism>
<evidence type="ECO:0000259" key="1">
    <source>
        <dbReference type="Pfam" id="PF11726"/>
    </source>
</evidence>
<dbReference type="InterPro" id="IPR057271">
    <property type="entry name" value="YagK_YfjJ_C"/>
</dbReference>
<proteinExistence type="predicted"/>
<protein>
    <submittedName>
        <fullName evidence="2">Inovirus Gp2 family protein</fullName>
    </submittedName>
</protein>
<dbReference type="EMBL" id="CP029185">
    <property type="protein sequence ID" value="AWH88221.1"/>
    <property type="molecule type" value="Genomic_DNA"/>
</dbReference>
<dbReference type="Pfam" id="PF11726">
    <property type="entry name" value="YagK_YfjJ_C"/>
    <property type="match status" value="1"/>
</dbReference>
<dbReference type="AlphaFoldDB" id="A0A2Y9TXE2"/>